<evidence type="ECO:0008006" key="4">
    <source>
        <dbReference type="Google" id="ProtNLM"/>
    </source>
</evidence>
<dbReference type="InParanoid" id="A0A0C3C3L7"/>
<accession>A0A0C3C3L7</accession>
<protein>
    <recommendedName>
        <fullName evidence="4">Arrestin-like N-terminal domain-containing protein</fullName>
    </recommendedName>
</protein>
<dbReference type="Gene3D" id="2.60.40.640">
    <property type="match status" value="1"/>
</dbReference>
<proteinExistence type="predicted"/>
<evidence type="ECO:0000313" key="2">
    <source>
        <dbReference type="EMBL" id="KIM84192.1"/>
    </source>
</evidence>
<dbReference type="Proteomes" id="UP000054166">
    <property type="component" value="Unassembled WGS sequence"/>
</dbReference>
<reference evidence="2 3" key="1">
    <citation type="submission" date="2014-04" db="EMBL/GenBank/DDBJ databases">
        <authorList>
            <consortium name="DOE Joint Genome Institute"/>
            <person name="Kuo A."/>
            <person name="Tarkka M."/>
            <person name="Buscot F."/>
            <person name="Kohler A."/>
            <person name="Nagy L.G."/>
            <person name="Floudas D."/>
            <person name="Copeland A."/>
            <person name="Barry K.W."/>
            <person name="Cichocki N."/>
            <person name="Veneault-Fourrey C."/>
            <person name="LaButti K."/>
            <person name="Lindquist E.A."/>
            <person name="Lipzen A."/>
            <person name="Lundell T."/>
            <person name="Morin E."/>
            <person name="Murat C."/>
            <person name="Sun H."/>
            <person name="Tunlid A."/>
            <person name="Henrissat B."/>
            <person name="Grigoriev I.V."/>
            <person name="Hibbett D.S."/>
            <person name="Martin F."/>
            <person name="Nordberg H.P."/>
            <person name="Cantor M.N."/>
            <person name="Hua S.X."/>
        </authorList>
    </citation>
    <scope>NUCLEOTIDE SEQUENCE [LARGE SCALE GENOMIC DNA]</scope>
    <source>
        <strain evidence="2 3">F 1598</strain>
    </source>
</reference>
<name>A0A0C3C3L7_PILCF</name>
<sequence length="456" mass="50819">MDAPPSIDPIFSALSLESGLPIYETNRDRDPPLYRHTRLESTSTRERTEHVYNLMNNKDQPWATLKFHSAARHPDHVPVLFEGDAITGTLEINVNKDHITDVLIVAAGRIVTSVEDYDSGVFLNLSHIVWSRSMGDPRSSTPSETAPLYTEKLHGRYFWPFTFTLPRQITLSSNSISSSAEKTFYLPPSFLERNTRVSVQYDIYAHIRRGKFRPNSKLGTILLYVPCIKPEPPSALRQLAYQEGSPILGPDIDPDGWKTLKPIFINGTIFRNRSVDAKCTLSLAKPLCYTRGTAIPCVMVIESSDEQALDLLSSPRAAVVRLQRRVTYNTEAETRRTHIAGKGWGAAVDYPGTAVFWPGPACDGTGRRLDGEIQLSKHLKPSSKVMHFSITYNVVVFPFEAIAFYSANKDPLLTEKVEIGTLYAQGLRPKAYSPPTYSDSSSRGSRFTIGGSSDFA</sequence>
<evidence type="ECO:0000313" key="3">
    <source>
        <dbReference type="Proteomes" id="UP000054166"/>
    </source>
</evidence>
<feature type="region of interest" description="Disordered" evidence="1">
    <location>
        <begin position="432"/>
        <end position="456"/>
    </location>
</feature>
<dbReference type="EMBL" id="KN832988">
    <property type="protein sequence ID" value="KIM84192.1"/>
    <property type="molecule type" value="Genomic_DNA"/>
</dbReference>
<keyword evidence="3" id="KW-1185">Reference proteome</keyword>
<gene>
    <name evidence="2" type="ORF">PILCRDRAFT_818522</name>
</gene>
<feature type="compositionally biased region" description="Polar residues" evidence="1">
    <location>
        <begin position="435"/>
        <end position="445"/>
    </location>
</feature>
<dbReference type="AlphaFoldDB" id="A0A0C3C3L7"/>
<dbReference type="OrthoDB" id="3261578at2759"/>
<dbReference type="HOGENOM" id="CLU_025691_0_0_1"/>
<evidence type="ECO:0000256" key="1">
    <source>
        <dbReference type="SAM" id="MobiDB-lite"/>
    </source>
</evidence>
<organism evidence="2 3">
    <name type="scientific">Piloderma croceum (strain F 1598)</name>
    <dbReference type="NCBI Taxonomy" id="765440"/>
    <lineage>
        <taxon>Eukaryota</taxon>
        <taxon>Fungi</taxon>
        <taxon>Dikarya</taxon>
        <taxon>Basidiomycota</taxon>
        <taxon>Agaricomycotina</taxon>
        <taxon>Agaricomycetes</taxon>
        <taxon>Agaricomycetidae</taxon>
        <taxon>Atheliales</taxon>
        <taxon>Atheliaceae</taxon>
        <taxon>Piloderma</taxon>
    </lineage>
</organism>
<dbReference type="InterPro" id="IPR014752">
    <property type="entry name" value="Arrestin-like_C"/>
</dbReference>
<reference evidence="3" key="2">
    <citation type="submission" date="2015-01" db="EMBL/GenBank/DDBJ databases">
        <title>Evolutionary Origins and Diversification of the Mycorrhizal Mutualists.</title>
        <authorList>
            <consortium name="DOE Joint Genome Institute"/>
            <consortium name="Mycorrhizal Genomics Consortium"/>
            <person name="Kohler A."/>
            <person name="Kuo A."/>
            <person name="Nagy L.G."/>
            <person name="Floudas D."/>
            <person name="Copeland A."/>
            <person name="Barry K.W."/>
            <person name="Cichocki N."/>
            <person name="Veneault-Fourrey C."/>
            <person name="LaButti K."/>
            <person name="Lindquist E.A."/>
            <person name="Lipzen A."/>
            <person name="Lundell T."/>
            <person name="Morin E."/>
            <person name="Murat C."/>
            <person name="Riley R."/>
            <person name="Ohm R."/>
            <person name="Sun H."/>
            <person name="Tunlid A."/>
            <person name="Henrissat B."/>
            <person name="Grigoriev I.V."/>
            <person name="Hibbett D.S."/>
            <person name="Martin F."/>
        </authorList>
    </citation>
    <scope>NUCLEOTIDE SEQUENCE [LARGE SCALE GENOMIC DNA]</scope>
    <source>
        <strain evidence="3">F 1598</strain>
    </source>
</reference>